<accession>A0A7Y3Z5R4</accession>
<dbReference type="InterPro" id="IPR012337">
    <property type="entry name" value="RNaseH-like_sf"/>
</dbReference>
<dbReference type="GO" id="GO:0003677">
    <property type="term" value="F:DNA binding"/>
    <property type="evidence" value="ECO:0007669"/>
    <property type="project" value="InterPro"/>
</dbReference>
<dbReference type="CDD" id="cd06127">
    <property type="entry name" value="DEDDh"/>
    <property type="match status" value="1"/>
</dbReference>
<dbReference type="NCBIfam" id="NF006602">
    <property type="entry name" value="PRK09146.1"/>
    <property type="match status" value="1"/>
</dbReference>
<dbReference type="SUPFAM" id="SSF53098">
    <property type="entry name" value="Ribonuclease H-like"/>
    <property type="match status" value="1"/>
</dbReference>
<evidence type="ECO:0000256" key="4">
    <source>
        <dbReference type="ARBA" id="ARBA00022839"/>
    </source>
</evidence>
<dbReference type="EMBL" id="VTYN01000002">
    <property type="protein sequence ID" value="NOH46792.1"/>
    <property type="molecule type" value="Genomic_DNA"/>
</dbReference>
<evidence type="ECO:0000256" key="3">
    <source>
        <dbReference type="ARBA" id="ARBA00022801"/>
    </source>
</evidence>
<proteinExistence type="predicted"/>
<comment type="caution">
    <text evidence="7">The sequence shown here is derived from an EMBL/GenBank/DDBJ whole genome shotgun (WGS) entry which is preliminary data.</text>
</comment>
<name>A0A7Y3Z5R4_9VIBR</name>
<comment type="catalytic activity">
    <reaction evidence="5">
        <text>DNA(n) + a 2'-deoxyribonucleoside 5'-triphosphate = DNA(n+1) + diphosphate</text>
        <dbReference type="Rhea" id="RHEA:22508"/>
        <dbReference type="Rhea" id="RHEA-COMP:17339"/>
        <dbReference type="Rhea" id="RHEA-COMP:17340"/>
        <dbReference type="ChEBI" id="CHEBI:33019"/>
        <dbReference type="ChEBI" id="CHEBI:61560"/>
        <dbReference type="ChEBI" id="CHEBI:173112"/>
        <dbReference type="EC" id="2.7.7.7"/>
    </reaction>
</comment>
<dbReference type="InterPro" id="IPR006054">
    <property type="entry name" value="DnaQ"/>
</dbReference>
<organism evidence="7 8">
    <name type="scientific">Vibrio rotiferianus</name>
    <dbReference type="NCBI Taxonomy" id="190895"/>
    <lineage>
        <taxon>Bacteria</taxon>
        <taxon>Pseudomonadati</taxon>
        <taxon>Pseudomonadota</taxon>
        <taxon>Gammaproteobacteria</taxon>
        <taxon>Vibrionales</taxon>
        <taxon>Vibrionaceae</taxon>
        <taxon>Vibrio</taxon>
    </lineage>
</organism>
<dbReference type="GO" id="GO:0008408">
    <property type="term" value="F:3'-5' exonuclease activity"/>
    <property type="evidence" value="ECO:0007669"/>
    <property type="project" value="TreeGrafter"/>
</dbReference>
<dbReference type="PANTHER" id="PTHR30231:SF4">
    <property type="entry name" value="PROTEIN NEN2"/>
    <property type="match status" value="1"/>
</dbReference>
<protein>
    <recommendedName>
        <fullName evidence="1">DNA-directed DNA polymerase</fullName>
        <ecNumber evidence="1">2.7.7.7</ecNumber>
    </recommendedName>
</protein>
<keyword evidence="2" id="KW-0540">Nuclease</keyword>
<evidence type="ECO:0000256" key="2">
    <source>
        <dbReference type="ARBA" id="ARBA00022722"/>
    </source>
</evidence>
<sequence length="243" mass="27721">MRNGMIKKLFQKPSIQWPMKFQQKLERATDERLIAFYGTELPAPDTPLSQVEFVALDFETTGLNPQKNGIITIGLVPFNLNRIFLRQAKHWKVRPQEKLDEESVIIHGITHNELIDAPDLGDILEELLPSLAGKVVVVHYRRIEREFLNQALQVRIGEGIEFPVLDTLQIEEDIQQRLSGGLWNKLKGNKPGSLRLAQSRRRYGLPDYTPHHALTDAIATAELLQAQIAHHYSADQPISSLWL</sequence>
<dbReference type="Gene3D" id="3.30.420.10">
    <property type="entry name" value="Ribonuclease H-like superfamily/Ribonuclease H"/>
    <property type="match status" value="1"/>
</dbReference>
<dbReference type="InterPro" id="IPR036397">
    <property type="entry name" value="RNaseH_sf"/>
</dbReference>
<reference evidence="7 8" key="1">
    <citation type="submission" date="2019-08" db="EMBL/GenBank/DDBJ databases">
        <title>Draft genome sequencing and comparative genomics of hatchery-associated Vibrios.</title>
        <authorList>
            <person name="Kehlet-Delgado H."/>
            <person name="Mueller R.S."/>
        </authorList>
    </citation>
    <scope>NUCLEOTIDE SEQUENCE [LARGE SCALE GENOMIC DNA]</scope>
    <source>
        <strain evidence="7 8">00-78-3</strain>
    </source>
</reference>
<evidence type="ECO:0000256" key="5">
    <source>
        <dbReference type="ARBA" id="ARBA00049244"/>
    </source>
</evidence>
<dbReference type="Pfam" id="PF00929">
    <property type="entry name" value="RNase_T"/>
    <property type="match status" value="1"/>
</dbReference>
<evidence type="ECO:0000313" key="8">
    <source>
        <dbReference type="Proteomes" id="UP000572072"/>
    </source>
</evidence>
<dbReference type="PANTHER" id="PTHR30231">
    <property type="entry name" value="DNA POLYMERASE III SUBUNIT EPSILON"/>
    <property type="match status" value="1"/>
</dbReference>
<gene>
    <name evidence="7" type="ORF">F0262_01820</name>
</gene>
<dbReference type="Proteomes" id="UP000572072">
    <property type="component" value="Unassembled WGS sequence"/>
</dbReference>
<dbReference type="InterPro" id="IPR013520">
    <property type="entry name" value="Ribonucl_H"/>
</dbReference>
<dbReference type="EC" id="2.7.7.7" evidence="1"/>
<evidence type="ECO:0000259" key="6">
    <source>
        <dbReference type="SMART" id="SM00479"/>
    </source>
</evidence>
<keyword evidence="3" id="KW-0378">Hydrolase</keyword>
<dbReference type="GO" id="GO:0006260">
    <property type="term" value="P:DNA replication"/>
    <property type="evidence" value="ECO:0007669"/>
    <property type="project" value="InterPro"/>
</dbReference>
<feature type="domain" description="Exonuclease" evidence="6">
    <location>
        <begin position="52"/>
        <end position="233"/>
    </location>
</feature>
<evidence type="ECO:0000313" key="7">
    <source>
        <dbReference type="EMBL" id="NOH46792.1"/>
    </source>
</evidence>
<dbReference type="SMART" id="SM00479">
    <property type="entry name" value="EXOIII"/>
    <property type="match status" value="1"/>
</dbReference>
<dbReference type="GO" id="GO:0003887">
    <property type="term" value="F:DNA-directed DNA polymerase activity"/>
    <property type="evidence" value="ECO:0007669"/>
    <property type="project" value="UniProtKB-EC"/>
</dbReference>
<evidence type="ECO:0000256" key="1">
    <source>
        <dbReference type="ARBA" id="ARBA00012417"/>
    </source>
</evidence>
<dbReference type="NCBIfam" id="TIGR00573">
    <property type="entry name" value="dnaq"/>
    <property type="match status" value="1"/>
</dbReference>
<dbReference type="GO" id="GO:0005829">
    <property type="term" value="C:cytosol"/>
    <property type="evidence" value="ECO:0007669"/>
    <property type="project" value="TreeGrafter"/>
</dbReference>
<keyword evidence="4 7" id="KW-0269">Exonuclease</keyword>
<dbReference type="AlphaFoldDB" id="A0A7Y3Z5R4"/>